<evidence type="ECO:0000259" key="3">
    <source>
        <dbReference type="Pfam" id="PF00210"/>
    </source>
</evidence>
<gene>
    <name evidence="4" type="ORF">IAG43_32700</name>
</gene>
<dbReference type="Pfam" id="PF00210">
    <property type="entry name" value="Ferritin"/>
    <property type="match status" value="1"/>
</dbReference>
<dbReference type="InterPro" id="IPR023188">
    <property type="entry name" value="DPS_DNA-bd_CS"/>
</dbReference>
<dbReference type="PANTHER" id="PTHR42932">
    <property type="entry name" value="GENERAL STRESS PROTEIN 20U"/>
    <property type="match status" value="1"/>
</dbReference>
<sequence length="157" mass="16588">MSPLRTPVAAPDRSATAGILQGALVDLLDLSLLAKHAHWNLYGPRFRSLHLQFDEVVTIVRAQADEVAERAATIGASPDGQAAAIASSSSLPSFAPGRIKDTEAVTTLMSALSAVISRMRESTETTGITDPVTQDLLLGITGVLEKQLWKLRAGTNA</sequence>
<evidence type="ECO:0000256" key="1">
    <source>
        <dbReference type="ARBA" id="ARBA00009497"/>
    </source>
</evidence>
<dbReference type="EMBL" id="CP060826">
    <property type="protein sequence ID" value="QNP67773.1"/>
    <property type="molecule type" value="Genomic_DNA"/>
</dbReference>
<keyword evidence="4" id="KW-0614">Plasmid</keyword>
<dbReference type="PROSITE" id="PS00818">
    <property type="entry name" value="DPS_1"/>
    <property type="match status" value="1"/>
</dbReference>
<dbReference type="InterPro" id="IPR008331">
    <property type="entry name" value="Ferritin_DPS_dom"/>
</dbReference>
<dbReference type="RefSeq" id="WP_187744816.1">
    <property type="nucleotide sequence ID" value="NZ_CP060826.1"/>
</dbReference>
<evidence type="ECO:0000313" key="5">
    <source>
        <dbReference type="Proteomes" id="UP000516230"/>
    </source>
</evidence>
<dbReference type="InterPro" id="IPR012347">
    <property type="entry name" value="Ferritin-like"/>
</dbReference>
<comment type="similarity">
    <text evidence="1 2">Belongs to the Dps family.</text>
</comment>
<dbReference type="Gene3D" id="1.20.1260.10">
    <property type="match status" value="1"/>
</dbReference>
<dbReference type="CDD" id="cd01043">
    <property type="entry name" value="DPS"/>
    <property type="match status" value="1"/>
</dbReference>
<protein>
    <submittedName>
        <fullName evidence="4">DNA starvation/stationary phase protection protein</fullName>
    </submittedName>
</protein>
<dbReference type="KEGG" id="sgj:IAG43_32700"/>
<dbReference type="InterPro" id="IPR009078">
    <property type="entry name" value="Ferritin-like_SF"/>
</dbReference>
<dbReference type="SUPFAM" id="SSF47240">
    <property type="entry name" value="Ferritin-like"/>
    <property type="match status" value="1"/>
</dbReference>
<dbReference type="PIRSF" id="PIRSF005900">
    <property type="entry name" value="Dps"/>
    <property type="match status" value="1"/>
</dbReference>
<organism evidence="4 5">
    <name type="scientific">Streptomyces genisteinicus</name>
    <dbReference type="NCBI Taxonomy" id="2768068"/>
    <lineage>
        <taxon>Bacteria</taxon>
        <taxon>Bacillati</taxon>
        <taxon>Actinomycetota</taxon>
        <taxon>Actinomycetes</taxon>
        <taxon>Kitasatosporales</taxon>
        <taxon>Streptomycetaceae</taxon>
        <taxon>Streptomyces</taxon>
    </lineage>
</organism>
<dbReference type="GO" id="GO:0016722">
    <property type="term" value="F:oxidoreductase activity, acting on metal ions"/>
    <property type="evidence" value="ECO:0007669"/>
    <property type="project" value="InterPro"/>
</dbReference>
<dbReference type="AlphaFoldDB" id="A0A7H0I4Q7"/>
<keyword evidence="5" id="KW-1185">Reference proteome</keyword>
<geneLocation type="plasmid" evidence="4 5">
    <name>unnamed2</name>
</geneLocation>
<accession>A0A7H0I4Q7</accession>
<proteinExistence type="inferred from homology"/>
<evidence type="ECO:0000256" key="2">
    <source>
        <dbReference type="RuleBase" id="RU003875"/>
    </source>
</evidence>
<dbReference type="Proteomes" id="UP000516230">
    <property type="component" value="Plasmid unnamed2"/>
</dbReference>
<dbReference type="GO" id="GO:0008199">
    <property type="term" value="F:ferric iron binding"/>
    <property type="evidence" value="ECO:0007669"/>
    <property type="project" value="InterPro"/>
</dbReference>
<dbReference type="PANTHER" id="PTHR42932:SF2">
    <property type="entry name" value="DNA PROTECTION DURING STARVATION PROTEIN 1"/>
    <property type="match status" value="1"/>
</dbReference>
<name>A0A7H0I4Q7_9ACTN</name>
<dbReference type="InterPro" id="IPR002177">
    <property type="entry name" value="DPS_DNA-bd"/>
</dbReference>
<feature type="domain" description="Ferritin/DPS" evidence="3">
    <location>
        <begin position="20"/>
        <end position="153"/>
    </location>
</feature>
<evidence type="ECO:0000313" key="4">
    <source>
        <dbReference type="EMBL" id="QNP67773.1"/>
    </source>
</evidence>
<dbReference type="PRINTS" id="PR01346">
    <property type="entry name" value="HELNAPAPROT"/>
</dbReference>
<reference evidence="4 5" key="1">
    <citation type="submission" date="2020-08" db="EMBL/GenBank/DDBJ databases">
        <title>A novel species.</title>
        <authorList>
            <person name="Gao J."/>
        </authorList>
    </citation>
    <scope>NUCLEOTIDE SEQUENCE [LARGE SCALE GENOMIC DNA]</scope>
    <source>
        <strain evidence="4 5">CRPJ-33</strain>
        <plasmid evidence="4 5">unnamed2</plasmid>
    </source>
</reference>